<dbReference type="EMBL" id="AWXR01000040">
    <property type="protein sequence ID" value="ERM81821.1"/>
    <property type="molecule type" value="Genomic_DNA"/>
</dbReference>
<sequence length="35" mass="4240">MNCLIFSKDNTEGLLLKERSKKRQKEMPFHLPLFF</sequence>
<keyword evidence="2" id="KW-1185">Reference proteome</keyword>
<gene>
    <name evidence="1" type="ORF">P872_07830</name>
</gene>
<dbReference type="AlphaFoldDB" id="U5BYV3"/>
<reference evidence="1 2" key="1">
    <citation type="journal article" date="2013" name="Genome Announc.">
        <title>Draft Genome Sequence of the Psychrophilic and Alkaliphilic Rhodonellum psychrophilum Strain GCM71T.</title>
        <authorList>
            <person name="Hauptmann A.L."/>
            <person name="Glaring M.A."/>
            <person name="Hallin P.F."/>
            <person name="Prieme A."/>
            <person name="Stougaard P."/>
        </authorList>
    </citation>
    <scope>NUCLEOTIDE SEQUENCE [LARGE SCALE GENOMIC DNA]</scope>
    <source>
        <strain evidence="1 2">GCM71</strain>
    </source>
</reference>
<accession>U5BYV3</accession>
<protein>
    <submittedName>
        <fullName evidence="1">Uncharacterized protein</fullName>
    </submittedName>
</protein>
<name>U5BYV3_9BACT</name>
<organism evidence="1 2">
    <name type="scientific">Rhodonellum psychrophilum GCM71 = DSM 17998</name>
    <dbReference type="NCBI Taxonomy" id="1123057"/>
    <lineage>
        <taxon>Bacteria</taxon>
        <taxon>Pseudomonadati</taxon>
        <taxon>Bacteroidota</taxon>
        <taxon>Cytophagia</taxon>
        <taxon>Cytophagales</taxon>
        <taxon>Cytophagaceae</taxon>
        <taxon>Rhodonellum</taxon>
    </lineage>
</organism>
<comment type="caution">
    <text evidence="1">The sequence shown here is derived from an EMBL/GenBank/DDBJ whole genome shotgun (WGS) entry which is preliminary data.</text>
</comment>
<proteinExistence type="predicted"/>
<evidence type="ECO:0000313" key="2">
    <source>
        <dbReference type="Proteomes" id="UP000016843"/>
    </source>
</evidence>
<dbReference type="Proteomes" id="UP000016843">
    <property type="component" value="Unassembled WGS sequence"/>
</dbReference>
<evidence type="ECO:0000313" key="1">
    <source>
        <dbReference type="EMBL" id="ERM81821.1"/>
    </source>
</evidence>